<evidence type="ECO:0000313" key="1">
    <source>
        <dbReference type="EMBL" id="KAJ4833550.1"/>
    </source>
</evidence>
<reference evidence="1" key="1">
    <citation type="submission" date="2022-02" db="EMBL/GenBank/DDBJ databases">
        <authorList>
            <person name="Henning P.M."/>
            <person name="McCubbin A.G."/>
            <person name="Shore J.S."/>
        </authorList>
    </citation>
    <scope>NUCLEOTIDE SEQUENCE</scope>
    <source>
        <strain evidence="1">F60SS</strain>
        <tissue evidence="1">Leaves</tissue>
    </source>
</reference>
<reference evidence="1" key="2">
    <citation type="journal article" date="2023" name="Plants (Basel)">
        <title>Annotation of the Turnera subulata (Passifloraceae) Draft Genome Reveals the S-Locus Evolved after the Divergence of Turneroideae from Passifloroideae in a Stepwise Manner.</title>
        <authorList>
            <person name="Henning P.M."/>
            <person name="Roalson E.H."/>
            <person name="Mir W."/>
            <person name="McCubbin A.G."/>
            <person name="Shore J.S."/>
        </authorList>
    </citation>
    <scope>NUCLEOTIDE SEQUENCE</scope>
    <source>
        <strain evidence="1">F60SS</strain>
    </source>
</reference>
<protein>
    <submittedName>
        <fullName evidence="1">Uncharacterized protein</fullName>
    </submittedName>
</protein>
<dbReference type="AlphaFoldDB" id="A0A9Q0JAC8"/>
<sequence length="70" mass="8008">MKGNIVNLRTRIRLRSAADNIRANYQLRLGGGLDLHCCYLTQDASMGRGKWKTKGNWQDQCKQNTKAELK</sequence>
<gene>
    <name evidence="1" type="ORF">Tsubulata_051359</name>
</gene>
<dbReference type="Proteomes" id="UP001141552">
    <property type="component" value="Unassembled WGS sequence"/>
</dbReference>
<proteinExistence type="predicted"/>
<evidence type="ECO:0000313" key="2">
    <source>
        <dbReference type="Proteomes" id="UP001141552"/>
    </source>
</evidence>
<dbReference type="EMBL" id="JAKUCV010004919">
    <property type="protein sequence ID" value="KAJ4833550.1"/>
    <property type="molecule type" value="Genomic_DNA"/>
</dbReference>
<name>A0A9Q0JAC8_9ROSI</name>
<organism evidence="1 2">
    <name type="scientific">Turnera subulata</name>
    <dbReference type="NCBI Taxonomy" id="218843"/>
    <lineage>
        <taxon>Eukaryota</taxon>
        <taxon>Viridiplantae</taxon>
        <taxon>Streptophyta</taxon>
        <taxon>Embryophyta</taxon>
        <taxon>Tracheophyta</taxon>
        <taxon>Spermatophyta</taxon>
        <taxon>Magnoliopsida</taxon>
        <taxon>eudicotyledons</taxon>
        <taxon>Gunneridae</taxon>
        <taxon>Pentapetalae</taxon>
        <taxon>rosids</taxon>
        <taxon>fabids</taxon>
        <taxon>Malpighiales</taxon>
        <taxon>Passifloraceae</taxon>
        <taxon>Turnera</taxon>
    </lineage>
</organism>
<accession>A0A9Q0JAC8</accession>
<keyword evidence="2" id="KW-1185">Reference proteome</keyword>
<comment type="caution">
    <text evidence="1">The sequence shown here is derived from an EMBL/GenBank/DDBJ whole genome shotgun (WGS) entry which is preliminary data.</text>
</comment>